<dbReference type="AlphaFoldDB" id="A0A023B2Q5"/>
<evidence type="ECO:0000256" key="1">
    <source>
        <dbReference type="SAM" id="Phobius"/>
    </source>
</evidence>
<gene>
    <name evidence="2" type="ORF">GNI_116910</name>
</gene>
<evidence type="ECO:0000313" key="3">
    <source>
        <dbReference type="Proteomes" id="UP000019763"/>
    </source>
</evidence>
<feature type="transmembrane region" description="Helical" evidence="1">
    <location>
        <begin position="69"/>
        <end position="86"/>
    </location>
</feature>
<dbReference type="GeneID" id="22914172"/>
<dbReference type="VEuPathDB" id="CryptoDB:GNI_116910"/>
<protein>
    <submittedName>
        <fullName evidence="2">Transmembrane protein</fullName>
    </submittedName>
</protein>
<keyword evidence="3" id="KW-1185">Reference proteome</keyword>
<accession>A0A023B2Q5</accession>
<evidence type="ECO:0000313" key="2">
    <source>
        <dbReference type="EMBL" id="EZG55163.1"/>
    </source>
</evidence>
<proteinExistence type="predicted"/>
<feature type="transmembrane region" description="Helical" evidence="1">
    <location>
        <begin position="98"/>
        <end position="125"/>
    </location>
</feature>
<keyword evidence="1 2" id="KW-0812">Transmembrane</keyword>
<dbReference type="EMBL" id="AFNH02000867">
    <property type="protein sequence ID" value="EZG55163.1"/>
    <property type="molecule type" value="Genomic_DNA"/>
</dbReference>
<dbReference type="RefSeq" id="XP_011131751.1">
    <property type="nucleotide sequence ID" value="XM_011133449.1"/>
</dbReference>
<sequence>MYEASSRATTATEGGRDATPVRKQPWVDEIVAKGKWIDWQKQGDYHIMLACALPVVVILVYLLSAVLRFAAVLLAPVSMLSPLFVLQQSNEIPKPIRAAAIVVYTGTVLLTNIGGMLSIAAYVLIEGLPQLLSTPLFLLSQIPSLACVFTCLSAIYIVKSLNQRDQ</sequence>
<organism evidence="2 3">
    <name type="scientific">Gregarina niphandrodes</name>
    <name type="common">Septate eugregarine</name>
    <dbReference type="NCBI Taxonomy" id="110365"/>
    <lineage>
        <taxon>Eukaryota</taxon>
        <taxon>Sar</taxon>
        <taxon>Alveolata</taxon>
        <taxon>Apicomplexa</taxon>
        <taxon>Conoidasida</taxon>
        <taxon>Gregarinasina</taxon>
        <taxon>Eugregarinorida</taxon>
        <taxon>Gregarinidae</taxon>
        <taxon>Gregarina</taxon>
    </lineage>
</organism>
<feature type="transmembrane region" description="Helical" evidence="1">
    <location>
        <begin position="137"/>
        <end position="158"/>
    </location>
</feature>
<keyword evidence="1" id="KW-1133">Transmembrane helix</keyword>
<reference evidence="2" key="1">
    <citation type="submission" date="2013-12" db="EMBL/GenBank/DDBJ databases">
        <authorList>
            <person name="Omoto C.K."/>
            <person name="Sibley D."/>
            <person name="Venepally P."/>
            <person name="Hadjithomas M."/>
            <person name="Karamycheva S."/>
            <person name="Brunk B."/>
            <person name="Roos D."/>
            <person name="Caler E."/>
            <person name="Lorenzi H."/>
        </authorList>
    </citation>
    <scope>NUCLEOTIDE SEQUENCE</scope>
</reference>
<name>A0A023B2Q5_GRENI</name>
<feature type="transmembrane region" description="Helical" evidence="1">
    <location>
        <begin position="45"/>
        <end position="63"/>
    </location>
</feature>
<dbReference type="Proteomes" id="UP000019763">
    <property type="component" value="Unassembled WGS sequence"/>
</dbReference>
<comment type="caution">
    <text evidence="2">The sequence shown here is derived from an EMBL/GenBank/DDBJ whole genome shotgun (WGS) entry which is preliminary data.</text>
</comment>
<keyword evidence="1" id="KW-0472">Membrane</keyword>